<keyword evidence="3" id="KW-1185">Reference proteome</keyword>
<feature type="region of interest" description="Disordered" evidence="1">
    <location>
        <begin position="79"/>
        <end position="100"/>
    </location>
</feature>
<dbReference type="EMBL" id="CP045929">
    <property type="protein sequence ID" value="QGK68671.1"/>
    <property type="molecule type" value="Genomic_DNA"/>
</dbReference>
<sequence length="100" mass="11117">MDRDDVSYDGQDRMEHSFDELRLSATRLRMQAEDGAHHAAAINTGDPRTDALINDVLGQLTGATAALADQMDATTDTYAPLYQEYKRSRESDRADDPDPD</sequence>
<protein>
    <submittedName>
        <fullName evidence="2">Uncharacterized protein</fullName>
    </submittedName>
</protein>
<dbReference type="RefSeq" id="WP_154075280.1">
    <property type="nucleotide sequence ID" value="NZ_CP045929.1"/>
</dbReference>
<evidence type="ECO:0000256" key="1">
    <source>
        <dbReference type="SAM" id="MobiDB-lite"/>
    </source>
</evidence>
<gene>
    <name evidence="2" type="ORF">GIY23_03060</name>
</gene>
<reference evidence="3" key="1">
    <citation type="submission" date="2019-11" db="EMBL/GenBank/DDBJ databases">
        <title>The complete genome sequence of Saccharopolyspora sp. E2A.</title>
        <authorList>
            <person name="Zhang G."/>
        </authorList>
    </citation>
    <scope>NUCLEOTIDE SEQUENCE [LARGE SCALE GENOMIC DNA]</scope>
    <source>
        <strain evidence="3">E2A</strain>
    </source>
</reference>
<dbReference type="Proteomes" id="UP000371041">
    <property type="component" value="Chromosome"/>
</dbReference>
<organism evidence="2 3">
    <name type="scientific">Allosaccharopolyspora coralli</name>
    <dbReference type="NCBI Taxonomy" id="2665642"/>
    <lineage>
        <taxon>Bacteria</taxon>
        <taxon>Bacillati</taxon>
        <taxon>Actinomycetota</taxon>
        <taxon>Actinomycetes</taxon>
        <taxon>Pseudonocardiales</taxon>
        <taxon>Pseudonocardiaceae</taxon>
        <taxon>Allosaccharopolyspora</taxon>
    </lineage>
</organism>
<accession>A0A5Q3Q289</accession>
<proteinExistence type="predicted"/>
<dbReference type="KEGG" id="sace:GIY23_03060"/>
<evidence type="ECO:0000313" key="2">
    <source>
        <dbReference type="EMBL" id="QGK68671.1"/>
    </source>
</evidence>
<feature type="compositionally biased region" description="Basic and acidic residues" evidence="1">
    <location>
        <begin position="84"/>
        <end position="100"/>
    </location>
</feature>
<dbReference type="AlphaFoldDB" id="A0A5Q3Q289"/>
<evidence type="ECO:0000313" key="3">
    <source>
        <dbReference type="Proteomes" id="UP000371041"/>
    </source>
</evidence>
<name>A0A5Q3Q289_9PSEU</name>